<dbReference type="PROSITE" id="PS50995">
    <property type="entry name" value="HTH_MARR_2"/>
    <property type="match status" value="1"/>
</dbReference>
<protein>
    <submittedName>
        <fullName evidence="2">DNA-binding transcriptional regulator, MarR family</fullName>
    </submittedName>
</protein>
<dbReference type="AlphaFoldDB" id="A0A1M5YQM5"/>
<evidence type="ECO:0000313" key="2">
    <source>
        <dbReference type="EMBL" id="SHI13873.1"/>
    </source>
</evidence>
<gene>
    <name evidence="2" type="ORF">SAMN02745124_04294</name>
</gene>
<dbReference type="STRING" id="1121409.SAMN02745124_04294"/>
<accession>A0A1M5YQM5</accession>
<feature type="domain" description="HTH marR-type" evidence="1">
    <location>
        <begin position="8"/>
        <end position="142"/>
    </location>
</feature>
<dbReference type="InterPro" id="IPR036390">
    <property type="entry name" value="WH_DNA-bd_sf"/>
</dbReference>
<evidence type="ECO:0000313" key="3">
    <source>
        <dbReference type="Proteomes" id="UP000184139"/>
    </source>
</evidence>
<dbReference type="InterPro" id="IPR036388">
    <property type="entry name" value="WH-like_DNA-bd_sf"/>
</dbReference>
<dbReference type="OrthoDB" id="8906692at2"/>
<name>A0A1M5YQM5_9BACT</name>
<keyword evidence="2" id="KW-0238">DNA-binding</keyword>
<sequence>MTFSYDHNQSLGYLTGIASRLLSNLLATRLKAAGIEMTPEQWGAIIMLLNDGAMTQGQLGARLHLEKSSVSRLINGLEKRGWIERIKDRNDSRQKLVAPTPKALDTAEHCATLARAIHEEAQLGMNEHDKIASRSLLSRIIRNLEGASR</sequence>
<dbReference type="EMBL" id="FQXS01000047">
    <property type="protein sequence ID" value="SHI13873.1"/>
    <property type="molecule type" value="Genomic_DNA"/>
</dbReference>
<organism evidence="2 3">
    <name type="scientific">Desulfofustis glycolicus DSM 9705</name>
    <dbReference type="NCBI Taxonomy" id="1121409"/>
    <lineage>
        <taxon>Bacteria</taxon>
        <taxon>Pseudomonadati</taxon>
        <taxon>Thermodesulfobacteriota</taxon>
        <taxon>Desulfobulbia</taxon>
        <taxon>Desulfobulbales</taxon>
        <taxon>Desulfocapsaceae</taxon>
        <taxon>Desulfofustis</taxon>
    </lineage>
</organism>
<dbReference type="PANTHER" id="PTHR33164:SF43">
    <property type="entry name" value="HTH-TYPE TRANSCRIPTIONAL REPRESSOR YETL"/>
    <property type="match status" value="1"/>
</dbReference>
<dbReference type="Gene3D" id="1.10.10.10">
    <property type="entry name" value="Winged helix-like DNA-binding domain superfamily/Winged helix DNA-binding domain"/>
    <property type="match status" value="1"/>
</dbReference>
<dbReference type="SMART" id="SM00347">
    <property type="entry name" value="HTH_MARR"/>
    <property type="match status" value="1"/>
</dbReference>
<dbReference type="Pfam" id="PF12802">
    <property type="entry name" value="MarR_2"/>
    <property type="match status" value="1"/>
</dbReference>
<reference evidence="2 3" key="1">
    <citation type="submission" date="2016-11" db="EMBL/GenBank/DDBJ databases">
        <authorList>
            <person name="Jaros S."/>
            <person name="Januszkiewicz K."/>
            <person name="Wedrychowicz H."/>
        </authorList>
    </citation>
    <scope>NUCLEOTIDE SEQUENCE [LARGE SCALE GENOMIC DNA]</scope>
    <source>
        <strain evidence="2 3">DSM 9705</strain>
    </source>
</reference>
<dbReference type="InterPro" id="IPR000835">
    <property type="entry name" value="HTH_MarR-typ"/>
</dbReference>
<dbReference type="InterPro" id="IPR039422">
    <property type="entry name" value="MarR/SlyA-like"/>
</dbReference>
<proteinExistence type="predicted"/>
<dbReference type="GO" id="GO:0003677">
    <property type="term" value="F:DNA binding"/>
    <property type="evidence" value="ECO:0007669"/>
    <property type="project" value="UniProtKB-KW"/>
</dbReference>
<dbReference type="GO" id="GO:0006950">
    <property type="term" value="P:response to stress"/>
    <property type="evidence" value="ECO:0007669"/>
    <property type="project" value="TreeGrafter"/>
</dbReference>
<dbReference type="GO" id="GO:0003700">
    <property type="term" value="F:DNA-binding transcription factor activity"/>
    <property type="evidence" value="ECO:0007669"/>
    <property type="project" value="InterPro"/>
</dbReference>
<dbReference type="PANTHER" id="PTHR33164">
    <property type="entry name" value="TRANSCRIPTIONAL REGULATOR, MARR FAMILY"/>
    <property type="match status" value="1"/>
</dbReference>
<dbReference type="SUPFAM" id="SSF46785">
    <property type="entry name" value="Winged helix' DNA-binding domain"/>
    <property type="match status" value="1"/>
</dbReference>
<evidence type="ECO:0000259" key="1">
    <source>
        <dbReference type="PROSITE" id="PS50995"/>
    </source>
</evidence>
<dbReference type="PRINTS" id="PR00598">
    <property type="entry name" value="HTHMARR"/>
</dbReference>
<dbReference type="Proteomes" id="UP000184139">
    <property type="component" value="Unassembled WGS sequence"/>
</dbReference>
<keyword evidence="3" id="KW-1185">Reference proteome</keyword>